<keyword evidence="2" id="KW-0472">Membrane</keyword>
<feature type="domain" description="Potassium channel" evidence="3">
    <location>
        <begin position="63"/>
        <end position="118"/>
    </location>
</feature>
<gene>
    <name evidence="4" type="primary">Contig8047.g8585</name>
    <name evidence="4" type="ORF">STYLEM_12524</name>
</gene>
<evidence type="ECO:0000313" key="4">
    <source>
        <dbReference type="EMBL" id="CDW83477.1"/>
    </source>
</evidence>
<evidence type="ECO:0000313" key="5">
    <source>
        <dbReference type="Proteomes" id="UP000039865"/>
    </source>
</evidence>
<dbReference type="PANTHER" id="PTHR10153">
    <property type="entry name" value="SMALL CONDUCTANCE CALCIUM-ACTIVATED POTASSIUM CHANNEL"/>
    <property type="match status" value="1"/>
</dbReference>
<keyword evidence="5" id="KW-1185">Reference proteome</keyword>
<dbReference type="Proteomes" id="UP000039865">
    <property type="component" value="Unassembled WGS sequence"/>
</dbReference>
<feature type="region of interest" description="Disordered" evidence="1">
    <location>
        <begin position="297"/>
        <end position="344"/>
    </location>
</feature>
<name>A0A078AQF1_STYLE</name>
<protein>
    <submittedName>
        <fullName evidence="4">Small-conductance calcium-activated potassium channel protein</fullName>
    </submittedName>
</protein>
<dbReference type="GO" id="GO:0016020">
    <property type="term" value="C:membrane"/>
    <property type="evidence" value="ECO:0007669"/>
    <property type="project" value="InterPro"/>
</dbReference>
<feature type="transmembrane region" description="Helical" evidence="2">
    <location>
        <begin position="54"/>
        <end position="74"/>
    </location>
</feature>
<dbReference type="OrthoDB" id="10035564at2759"/>
<dbReference type="AlphaFoldDB" id="A0A078AQF1"/>
<dbReference type="EMBL" id="CCKQ01011881">
    <property type="protein sequence ID" value="CDW83477.1"/>
    <property type="molecule type" value="Genomic_DNA"/>
</dbReference>
<dbReference type="Gene3D" id="1.10.287.70">
    <property type="match status" value="1"/>
</dbReference>
<dbReference type="SUPFAM" id="SSF81324">
    <property type="entry name" value="Voltage-gated potassium channels"/>
    <property type="match status" value="1"/>
</dbReference>
<dbReference type="GO" id="GO:0016286">
    <property type="term" value="F:small conductance calcium-activated potassium channel activity"/>
    <property type="evidence" value="ECO:0007669"/>
    <property type="project" value="InterPro"/>
</dbReference>
<keyword evidence="4" id="KW-0813">Transport</keyword>
<dbReference type="InParanoid" id="A0A078AQF1"/>
<sequence>MTAVVSLFRLYTVIRLFEHYSHWTNERSKRVCKINGAQANAFFALKAYLTLKPYVILTVGLVVSTFVLGFALRIFEIGLKESNFEYAWNSFWVVILTMTTIGYGDIYPKTHLGRITCIEEQVYEAIIMERAVRKQLKKDAGVIMKEFILLTYLRRKQLESKRRTRLLMGLIARSSRFKIKRLNVQQKEEDNDELLSQMQGQIDDSLKELKTGLDSMRILFENAKKTQEEQHEFELHVKRSHKLSVCLVNLASLLTEFGPIRPIKSMKEIESRNVLSAEELKERIFRKRYAQGNPEELSRLMMKEIENEEAEERYEDGEDADDDDYEDSSPDYSDYSPVSPDKRR</sequence>
<keyword evidence="2" id="KW-1133">Transmembrane helix</keyword>
<dbReference type="InterPro" id="IPR015449">
    <property type="entry name" value="K_chnl_Ca-activ_SK"/>
</dbReference>
<organism evidence="4 5">
    <name type="scientific">Stylonychia lemnae</name>
    <name type="common">Ciliate</name>
    <dbReference type="NCBI Taxonomy" id="5949"/>
    <lineage>
        <taxon>Eukaryota</taxon>
        <taxon>Sar</taxon>
        <taxon>Alveolata</taxon>
        <taxon>Ciliophora</taxon>
        <taxon>Intramacronucleata</taxon>
        <taxon>Spirotrichea</taxon>
        <taxon>Stichotrichia</taxon>
        <taxon>Sporadotrichida</taxon>
        <taxon>Oxytrichidae</taxon>
        <taxon>Stylonychinae</taxon>
        <taxon>Stylonychia</taxon>
    </lineage>
</organism>
<evidence type="ECO:0000256" key="1">
    <source>
        <dbReference type="SAM" id="MobiDB-lite"/>
    </source>
</evidence>
<evidence type="ECO:0000256" key="2">
    <source>
        <dbReference type="SAM" id="Phobius"/>
    </source>
</evidence>
<reference evidence="4 5" key="1">
    <citation type="submission" date="2014-06" db="EMBL/GenBank/DDBJ databases">
        <authorList>
            <person name="Swart Estienne"/>
        </authorList>
    </citation>
    <scope>NUCLEOTIDE SEQUENCE [LARGE SCALE GENOMIC DNA]</scope>
    <source>
        <strain evidence="4 5">130c</strain>
    </source>
</reference>
<dbReference type="InterPro" id="IPR013099">
    <property type="entry name" value="K_chnl_dom"/>
</dbReference>
<feature type="transmembrane region" description="Helical" evidence="2">
    <location>
        <begin position="86"/>
        <end position="104"/>
    </location>
</feature>
<keyword evidence="4" id="KW-0406">Ion transport</keyword>
<accession>A0A078AQF1</accession>
<evidence type="ECO:0000259" key="3">
    <source>
        <dbReference type="Pfam" id="PF07885"/>
    </source>
</evidence>
<keyword evidence="4" id="KW-0407">Ion channel</keyword>
<feature type="compositionally biased region" description="Acidic residues" evidence="1">
    <location>
        <begin position="306"/>
        <end position="329"/>
    </location>
</feature>
<proteinExistence type="predicted"/>
<keyword evidence="2" id="KW-0812">Transmembrane</keyword>
<dbReference type="Pfam" id="PF07885">
    <property type="entry name" value="Ion_trans_2"/>
    <property type="match status" value="1"/>
</dbReference>